<evidence type="ECO:0000256" key="1">
    <source>
        <dbReference type="SAM" id="Phobius"/>
    </source>
</evidence>
<keyword evidence="1" id="KW-0812">Transmembrane</keyword>
<proteinExistence type="predicted"/>
<evidence type="ECO:0000313" key="2">
    <source>
        <dbReference type="EMBL" id="MBX44547.1"/>
    </source>
</evidence>
<protein>
    <submittedName>
        <fullName evidence="2">Uncharacterized protein</fullName>
    </submittedName>
</protein>
<reference evidence="2" key="1">
    <citation type="submission" date="2018-02" db="EMBL/GenBank/DDBJ databases">
        <title>Rhizophora mucronata_Transcriptome.</title>
        <authorList>
            <person name="Meera S.P."/>
            <person name="Sreeshan A."/>
            <person name="Augustine A."/>
        </authorList>
    </citation>
    <scope>NUCLEOTIDE SEQUENCE</scope>
    <source>
        <tissue evidence="2">Leaf</tissue>
    </source>
</reference>
<dbReference type="EMBL" id="GGEC01064063">
    <property type="protein sequence ID" value="MBX44547.1"/>
    <property type="molecule type" value="Transcribed_RNA"/>
</dbReference>
<keyword evidence="1" id="KW-0472">Membrane</keyword>
<sequence>MLFLFLGNGCTFMVSWGLTKVLILILGVWLKVWSFYCL</sequence>
<keyword evidence="1" id="KW-1133">Transmembrane helix</keyword>
<accession>A0A2P2NPW8</accession>
<organism evidence="2">
    <name type="scientific">Rhizophora mucronata</name>
    <name type="common">Asiatic mangrove</name>
    <dbReference type="NCBI Taxonomy" id="61149"/>
    <lineage>
        <taxon>Eukaryota</taxon>
        <taxon>Viridiplantae</taxon>
        <taxon>Streptophyta</taxon>
        <taxon>Embryophyta</taxon>
        <taxon>Tracheophyta</taxon>
        <taxon>Spermatophyta</taxon>
        <taxon>Magnoliopsida</taxon>
        <taxon>eudicotyledons</taxon>
        <taxon>Gunneridae</taxon>
        <taxon>Pentapetalae</taxon>
        <taxon>rosids</taxon>
        <taxon>fabids</taxon>
        <taxon>Malpighiales</taxon>
        <taxon>Rhizophoraceae</taxon>
        <taxon>Rhizophora</taxon>
    </lineage>
</organism>
<name>A0A2P2NPW8_RHIMU</name>
<feature type="transmembrane region" description="Helical" evidence="1">
    <location>
        <begin position="12"/>
        <end position="33"/>
    </location>
</feature>
<dbReference type="AlphaFoldDB" id="A0A2P2NPW8"/>